<keyword evidence="8" id="KW-1185">Reference proteome</keyword>
<evidence type="ECO:0000313" key="8">
    <source>
        <dbReference type="Proteomes" id="UP000664203"/>
    </source>
</evidence>
<keyword evidence="1" id="KW-0479">Metal-binding</keyword>
<sequence>MPSPIFEMRGSDEERRSLDFFLNRTASQLSGFWDSDLWGCSILRATHHQPAIRHAVLALASLHERFEAGDRSVMNPMWDKGEGGFALKQYNQAIQQLIKPTSEGQQAVDMLGTRVMQLKRRPRDAEKGFGPQIPAVFTSLEQARNSLDYHWNGFIDFLNELENNNRYQKSSETRGQEPLDALGKTEAVRQEYFDVFERWLVSFQALLQNHGKSLDSRGLQAARTLEISHSLAMIYLNVTVNVFSDETAWDRFTEHFERVVTLAALIIRSSNCDKFTKKRGPDFTLDMNIVAPLYAVAHKCRHPVIRRKAVSLLYAGPRQEGVWDSILTARVAERLIRIEEAGLGNVTRCEDVPDWARISDVEVKFDLQGRLGTVKYSRQRSPLEKVRDTVMESVRW</sequence>
<accession>A0A8H3J1V5</accession>
<dbReference type="GO" id="GO:0046872">
    <property type="term" value="F:metal ion binding"/>
    <property type="evidence" value="ECO:0007669"/>
    <property type="project" value="UniProtKB-KW"/>
</dbReference>
<dbReference type="PANTHER" id="PTHR36206:SF12">
    <property type="entry name" value="ASPERCRYPTIN BIOSYNTHESIS CLUSTER-SPECIFIC TRANSCRIPTION REGULATOR ATNN-RELATED"/>
    <property type="match status" value="1"/>
</dbReference>
<proteinExistence type="predicted"/>
<comment type="caution">
    <text evidence="7">The sequence shown here is derived from an EMBL/GenBank/DDBJ whole genome shotgun (WGS) entry which is preliminary data.</text>
</comment>
<dbReference type="Proteomes" id="UP000664203">
    <property type="component" value="Unassembled WGS sequence"/>
</dbReference>
<dbReference type="InterPro" id="IPR052360">
    <property type="entry name" value="Transcr_Regulatory_Proteins"/>
</dbReference>
<evidence type="ECO:0000256" key="2">
    <source>
        <dbReference type="ARBA" id="ARBA00022833"/>
    </source>
</evidence>
<dbReference type="PANTHER" id="PTHR36206">
    <property type="entry name" value="ASPERCRYPTIN BIOSYNTHESIS CLUSTER-SPECIFIC TRANSCRIPTION REGULATOR ATNN-RELATED"/>
    <property type="match status" value="1"/>
</dbReference>
<keyword evidence="4" id="KW-0238">DNA-binding</keyword>
<keyword evidence="2" id="KW-0862">Zinc</keyword>
<dbReference type="GO" id="GO:0003677">
    <property type="term" value="F:DNA binding"/>
    <property type="evidence" value="ECO:0007669"/>
    <property type="project" value="UniProtKB-KW"/>
</dbReference>
<keyword evidence="6" id="KW-0539">Nucleus</keyword>
<evidence type="ECO:0000256" key="1">
    <source>
        <dbReference type="ARBA" id="ARBA00022723"/>
    </source>
</evidence>
<evidence type="ECO:0000256" key="4">
    <source>
        <dbReference type="ARBA" id="ARBA00023125"/>
    </source>
</evidence>
<dbReference type="OrthoDB" id="2593732at2759"/>
<evidence type="ECO:0000256" key="3">
    <source>
        <dbReference type="ARBA" id="ARBA00023015"/>
    </source>
</evidence>
<evidence type="ECO:0000313" key="7">
    <source>
        <dbReference type="EMBL" id="CAF9939174.1"/>
    </source>
</evidence>
<dbReference type="EMBL" id="CAJPDR010000539">
    <property type="protein sequence ID" value="CAF9939174.1"/>
    <property type="molecule type" value="Genomic_DNA"/>
</dbReference>
<protein>
    <submittedName>
        <fullName evidence="7">Uncharacterized protein</fullName>
    </submittedName>
</protein>
<keyword evidence="5" id="KW-0804">Transcription</keyword>
<organism evidence="7 8">
    <name type="scientific">Alectoria fallacina</name>
    <dbReference type="NCBI Taxonomy" id="1903189"/>
    <lineage>
        <taxon>Eukaryota</taxon>
        <taxon>Fungi</taxon>
        <taxon>Dikarya</taxon>
        <taxon>Ascomycota</taxon>
        <taxon>Pezizomycotina</taxon>
        <taxon>Lecanoromycetes</taxon>
        <taxon>OSLEUM clade</taxon>
        <taxon>Lecanoromycetidae</taxon>
        <taxon>Lecanorales</taxon>
        <taxon>Lecanorineae</taxon>
        <taxon>Parmeliaceae</taxon>
        <taxon>Alectoria</taxon>
    </lineage>
</organism>
<name>A0A8H3J1V5_9LECA</name>
<gene>
    <name evidence="7" type="ORF">ALECFALPRED_008005</name>
</gene>
<reference evidence="7" key="1">
    <citation type="submission" date="2021-03" db="EMBL/GenBank/DDBJ databases">
        <authorList>
            <person name="Tagirdzhanova G."/>
        </authorList>
    </citation>
    <scope>NUCLEOTIDE SEQUENCE</scope>
</reference>
<keyword evidence="3" id="KW-0805">Transcription regulation</keyword>
<evidence type="ECO:0000256" key="5">
    <source>
        <dbReference type="ARBA" id="ARBA00023163"/>
    </source>
</evidence>
<evidence type="ECO:0000256" key="6">
    <source>
        <dbReference type="ARBA" id="ARBA00023242"/>
    </source>
</evidence>
<dbReference type="AlphaFoldDB" id="A0A8H3J1V5"/>